<keyword evidence="7" id="KW-0999">Mitochondrion inner membrane</keyword>
<accession>A0AAW1IBU6</accession>
<comment type="subcellular location">
    <subcellularLocation>
        <location evidence="7">Mitochondrion inner membrane</location>
    </subcellularLocation>
    <subcellularLocation>
        <location evidence="1">Mitochondrion membrane</location>
    </subcellularLocation>
</comment>
<name>A0AAW1IBU6_POPJA</name>
<evidence type="ECO:0000313" key="9">
    <source>
        <dbReference type="EMBL" id="KAK9686672.1"/>
    </source>
</evidence>
<evidence type="ECO:0000256" key="1">
    <source>
        <dbReference type="ARBA" id="ARBA00004325"/>
    </source>
</evidence>
<evidence type="ECO:0000256" key="5">
    <source>
        <dbReference type="ARBA" id="ARBA00023128"/>
    </source>
</evidence>
<dbReference type="EMBL" id="JASPKY010000689">
    <property type="protein sequence ID" value="KAK9686672.1"/>
    <property type="molecule type" value="Genomic_DNA"/>
</dbReference>
<evidence type="ECO:0000256" key="3">
    <source>
        <dbReference type="ARBA" id="ARBA00022692"/>
    </source>
</evidence>
<reference evidence="9 10" key="1">
    <citation type="journal article" date="2024" name="BMC Genomics">
        <title>De novo assembly and annotation of Popillia japonica's genome with initial clues to its potential as an invasive pest.</title>
        <authorList>
            <person name="Cucini C."/>
            <person name="Boschi S."/>
            <person name="Funari R."/>
            <person name="Cardaioli E."/>
            <person name="Iannotti N."/>
            <person name="Marturano G."/>
            <person name="Paoli F."/>
            <person name="Bruttini M."/>
            <person name="Carapelli A."/>
            <person name="Frati F."/>
            <person name="Nardi F."/>
        </authorList>
    </citation>
    <scope>NUCLEOTIDE SEQUENCE [LARGE SCALE GENOMIC DNA]</scope>
    <source>
        <strain evidence="9">DMR45628</strain>
    </source>
</reference>
<keyword evidence="5 7" id="KW-0496">Mitochondrion</keyword>
<dbReference type="InterPro" id="IPR033182">
    <property type="entry name" value="MIC26/MIC27_animal"/>
</dbReference>
<gene>
    <name evidence="9" type="ORF">QE152_g37007</name>
</gene>
<proteinExistence type="inferred from homology"/>
<dbReference type="PANTHER" id="PTHR14564">
    <property type="entry name" value="MICOS COMPLEX SUBUNIT MIC26 / MIC27 FAMILY MEMBER"/>
    <property type="match status" value="1"/>
</dbReference>
<organism evidence="9 10">
    <name type="scientific">Popillia japonica</name>
    <name type="common">Japanese beetle</name>
    <dbReference type="NCBI Taxonomy" id="7064"/>
    <lineage>
        <taxon>Eukaryota</taxon>
        <taxon>Metazoa</taxon>
        <taxon>Ecdysozoa</taxon>
        <taxon>Arthropoda</taxon>
        <taxon>Hexapoda</taxon>
        <taxon>Insecta</taxon>
        <taxon>Pterygota</taxon>
        <taxon>Neoptera</taxon>
        <taxon>Endopterygota</taxon>
        <taxon>Coleoptera</taxon>
        <taxon>Polyphaga</taxon>
        <taxon>Scarabaeiformia</taxon>
        <taxon>Scarabaeidae</taxon>
        <taxon>Rutelinae</taxon>
        <taxon>Popillia</taxon>
    </lineage>
</organism>
<comment type="similarity">
    <text evidence="2">Belongs to the apolipoprotein O/MICOS complex subunit Mic27 family.</text>
</comment>
<feature type="region of interest" description="Disordered" evidence="8">
    <location>
        <begin position="211"/>
        <end position="232"/>
    </location>
</feature>
<dbReference type="AlphaFoldDB" id="A0AAW1IBU6"/>
<dbReference type="GO" id="GO:0061617">
    <property type="term" value="C:MICOS complex"/>
    <property type="evidence" value="ECO:0007669"/>
    <property type="project" value="UniProtKB-UniRule"/>
</dbReference>
<evidence type="ECO:0000256" key="7">
    <source>
        <dbReference type="RuleBase" id="RU363021"/>
    </source>
</evidence>
<dbReference type="Pfam" id="PF09769">
    <property type="entry name" value="ApoO"/>
    <property type="match status" value="1"/>
</dbReference>
<dbReference type="Proteomes" id="UP001458880">
    <property type="component" value="Unassembled WGS sequence"/>
</dbReference>
<feature type="compositionally biased region" description="Basic and acidic residues" evidence="8">
    <location>
        <begin position="215"/>
        <end position="232"/>
    </location>
</feature>
<keyword evidence="6" id="KW-0472">Membrane</keyword>
<keyword evidence="10" id="KW-1185">Reference proteome</keyword>
<evidence type="ECO:0000313" key="10">
    <source>
        <dbReference type="Proteomes" id="UP001458880"/>
    </source>
</evidence>
<evidence type="ECO:0000256" key="8">
    <source>
        <dbReference type="SAM" id="MobiDB-lite"/>
    </source>
</evidence>
<comment type="caution">
    <text evidence="9">The sequence shown here is derived from an EMBL/GenBank/DDBJ whole genome shotgun (WGS) entry which is preliminary data.</text>
</comment>
<keyword evidence="3" id="KW-0812">Transmembrane</keyword>
<comment type="function">
    <text evidence="7">Component of the MICOS complex, a large protein complex of the mitochondrial inner membrane that plays crucial roles in the maintenance of crista junctions, inner membrane architecture, and formation of contact sites to the outer membrane.</text>
</comment>
<sequence>MYSRKVIVRLLIPAATLIAEKNELKCRPSELPIYSPDSPQEVTSTTKTVREPGAIEKQIGVIRREITSLTKQAKELQYTVENLYHDGKAQCTWLIEYLQEEDNTVPRAGAIAIGGMAGFILGLRGGFFRRLLFTSTGALGMAAICYPNEAAEYSEIAGKEAKRYINIAYNFYRGAKKDDPPLELPSFPKIPTSPSELWALVGGSKTQSDIVSDAAVKDEKQNETKDQPATKS</sequence>
<evidence type="ECO:0000256" key="6">
    <source>
        <dbReference type="ARBA" id="ARBA00023136"/>
    </source>
</evidence>
<evidence type="ECO:0000256" key="2">
    <source>
        <dbReference type="ARBA" id="ARBA00010904"/>
    </source>
</evidence>
<protein>
    <recommendedName>
        <fullName evidence="7">MICOS complex subunit</fullName>
    </recommendedName>
</protein>
<dbReference type="GO" id="GO:0042407">
    <property type="term" value="P:cristae formation"/>
    <property type="evidence" value="ECO:0007669"/>
    <property type="project" value="InterPro"/>
</dbReference>
<comment type="subunit">
    <text evidence="7">Component of the mitochondrial contact site and cristae organizing system (MICOS) complex.</text>
</comment>
<keyword evidence="4" id="KW-1133">Transmembrane helix</keyword>
<dbReference type="InterPro" id="IPR019166">
    <property type="entry name" value="MIC26/MIC27"/>
</dbReference>
<evidence type="ECO:0000256" key="4">
    <source>
        <dbReference type="ARBA" id="ARBA00022989"/>
    </source>
</evidence>